<feature type="region of interest" description="Disordered" evidence="1">
    <location>
        <begin position="753"/>
        <end position="783"/>
    </location>
</feature>
<gene>
    <name evidence="4" type="ORF">PLEOSDRAFT_1077511</name>
</gene>
<dbReference type="GO" id="GO:0030466">
    <property type="term" value="P:silent mating-type cassette heterochromatin formation"/>
    <property type="evidence" value="ECO:0007669"/>
    <property type="project" value="TreeGrafter"/>
</dbReference>
<dbReference type="InterPro" id="IPR018839">
    <property type="entry name" value="Tscrpt-silencing_Clr2_C"/>
</dbReference>
<sequence length="783" mass="86452">MSARIRTHSAKYSLPPRPEWVQILASDGDSSTWPVNTTRVVDTEGHVNFMDPVDYDHPICKKWQVEVGRAIALAKELPTGKDYVLEKWPKNYAMYDHHKGKADAPRHDIYLFGAPGKRFRSVPEFIPHAVWLTKLQDGDRNAQCLCKYCTKRAQKDITYQMADIMPLRKTPTQSPGPSRRPIRDKKPKKPSNLSVFTSVTRAHVGAKVSKIPAVPDRSSDLRAINCKTSMKLKRWFRPGELLWCALDPPILGPNGTDSITFWPGLVEDVKLKSTVLQKPTPPPRDPTQAPPSSQGGESTVQESEDDSPPWTVQQSTVYVMKLLAVNREYFLRDDQVLPYQAYAPAAVVDTLQNFPRVNLKIEPEDTTKFDPCPPNQVASFNDAASPYAVALQIAARLTAYWSLTDDYEYTYTIPSEPNRNTPDSLAAAIVRAQSAPNAPQSRPYPNTSAPDPQMSQSEFNSLSTQVMGAAPPSQTVTQTRYQGVWWGAERIWVDDFVRLKVARRCIAPQGAEHIFTPAGPGTSLLQKLGGVGIRDSSEVDAGSRGLFLRLNGLLLVDIPQRNGSGPKKECRACGMLYELVDQDWVDPSAVQPNVAGTSTSAAPTSSQPLPRLSAIAGLSSTGSLFANRPKHPLPQELSSLLPPPPDGYRFRQILEDGYEAVMSLTMIGGRYYPSILHHPLLSETVGFALSNALENNGLLDYSYLWALEGLTPGFNNSVDPVESKKGREAMLKEADKEAREELATVIAQAHGMDIENELQQTQQHDPTSISAHLAASNEMDVDP</sequence>
<feature type="region of interest" description="Disordered" evidence="1">
    <location>
        <begin position="166"/>
        <end position="192"/>
    </location>
</feature>
<accession>A0A067NI22</accession>
<evidence type="ECO:0000259" key="3">
    <source>
        <dbReference type="Pfam" id="PF16761"/>
    </source>
</evidence>
<dbReference type="GO" id="GO:0031934">
    <property type="term" value="C:mating-type region heterochromatin"/>
    <property type="evidence" value="ECO:0007669"/>
    <property type="project" value="TreeGrafter"/>
</dbReference>
<evidence type="ECO:0000313" key="5">
    <source>
        <dbReference type="Proteomes" id="UP000027073"/>
    </source>
</evidence>
<dbReference type="PANTHER" id="PTHR38046">
    <property type="entry name" value="CRYPTIC LOCI REGULATOR 2"/>
    <property type="match status" value="1"/>
</dbReference>
<evidence type="ECO:0000256" key="1">
    <source>
        <dbReference type="SAM" id="MobiDB-lite"/>
    </source>
</evidence>
<evidence type="ECO:0008006" key="6">
    <source>
        <dbReference type="Google" id="ProtNLM"/>
    </source>
</evidence>
<feature type="compositionally biased region" description="Basic residues" evidence="1">
    <location>
        <begin position="180"/>
        <end position="189"/>
    </location>
</feature>
<feature type="domain" description="Cryptic loci regulator 2 C-terminal" evidence="2">
    <location>
        <begin position="481"/>
        <end position="673"/>
    </location>
</feature>
<reference evidence="5" key="1">
    <citation type="journal article" date="2014" name="Proc. Natl. Acad. Sci. U.S.A.">
        <title>Extensive sampling of basidiomycete genomes demonstrates inadequacy of the white-rot/brown-rot paradigm for wood decay fungi.</title>
        <authorList>
            <person name="Riley R."/>
            <person name="Salamov A.A."/>
            <person name="Brown D.W."/>
            <person name="Nagy L.G."/>
            <person name="Floudas D."/>
            <person name="Held B.W."/>
            <person name="Levasseur A."/>
            <person name="Lombard V."/>
            <person name="Morin E."/>
            <person name="Otillar R."/>
            <person name="Lindquist E.A."/>
            <person name="Sun H."/>
            <person name="LaButti K.M."/>
            <person name="Schmutz J."/>
            <person name="Jabbour D."/>
            <person name="Luo H."/>
            <person name="Baker S.E."/>
            <person name="Pisabarro A.G."/>
            <person name="Walton J.D."/>
            <person name="Blanchette R.A."/>
            <person name="Henrissat B."/>
            <person name="Martin F."/>
            <person name="Cullen D."/>
            <person name="Hibbett D.S."/>
            <person name="Grigoriev I.V."/>
        </authorList>
    </citation>
    <scope>NUCLEOTIDE SEQUENCE [LARGE SCALE GENOMIC DNA]</scope>
    <source>
        <strain evidence="5">PC15</strain>
    </source>
</reference>
<dbReference type="PANTHER" id="PTHR38046:SF1">
    <property type="entry name" value="CRYPTIC LOCI REGULATOR 2"/>
    <property type="match status" value="1"/>
</dbReference>
<dbReference type="InterPro" id="IPR038986">
    <property type="entry name" value="Clr2"/>
</dbReference>
<evidence type="ECO:0000313" key="4">
    <source>
        <dbReference type="EMBL" id="KDQ26630.1"/>
    </source>
</evidence>
<dbReference type="EMBL" id="KL198009">
    <property type="protein sequence ID" value="KDQ26630.1"/>
    <property type="molecule type" value="Genomic_DNA"/>
</dbReference>
<name>A0A067NI22_PLEO1</name>
<dbReference type="InterPro" id="IPR031915">
    <property type="entry name" value="Clr2_N"/>
</dbReference>
<evidence type="ECO:0000259" key="2">
    <source>
        <dbReference type="Pfam" id="PF10383"/>
    </source>
</evidence>
<feature type="region of interest" description="Disordered" evidence="1">
    <location>
        <begin position="434"/>
        <end position="456"/>
    </location>
</feature>
<feature type="compositionally biased region" description="Pro residues" evidence="1">
    <location>
        <begin position="279"/>
        <end position="289"/>
    </location>
</feature>
<feature type="domain" description="Cryptic loci regulator 2 N-terminal" evidence="3">
    <location>
        <begin position="83"/>
        <end position="149"/>
    </location>
</feature>
<dbReference type="GO" id="GO:0033553">
    <property type="term" value="C:rDNA heterochromatin"/>
    <property type="evidence" value="ECO:0007669"/>
    <property type="project" value="TreeGrafter"/>
</dbReference>
<dbReference type="STRING" id="1137138.A0A067NI22"/>
<dbReference type="OrthoDB" id="2421327at2759"/>
<dbReference type="Pfam" id="PF16761">
    <property type="entry name" value="Clr2_transil"/>
    <property type="match status" value="1"/>
</dbReference>
<proteinExistence type="predicted"/>
<dbReference type="VEuPathDB" id="FungiDB:PLEOSDRAFT_1077511"/>
<organism evidence="4 5">
    <name type="scientific">Pleurotus ostreatus (strain PC15)</name>
    <name type="common">Oyster mushroom</name>
    <dbReference type="NCBI Taxonomy" id="1137138"/>
    <lineage>
        <taxon>Eukaryota</taxon>
        <taxon>Fungi</taxon>
        <taxon>Dikarya</taxon>
        <taxon>Basidiomycota</taxon>
        <taxon>Agaricomycotina</taxon>
        <taxon>Agaricomycetes</taxon>
        <taxon>Agaricomycetidae</taxon>
        <taxon>Agaricales</taxon>
        <taxon>Pleurotineae</taxon>
        <taxon>Pleurotaceae</taxon>
        <taxon>Pleurotus</taxon>
    </lineage>
</organism>
<dbReference type="Pfam" id="PF10383">
    <property type="entry name" value="Clr2"/>
    <property type="match status" value="1"/>
</dbReference>
<dbReference type="HOGENOM" id="CLU_013221_0_0_1"/>
<dbReference type="InParanoid" id="A0A067NI22"/>
<protein>
    <recommendedName>
        <fullName evidence="6">Cryptic loci regulator 2 N-terminal domain-containing protein</fullName>
    </recommendedName>
</protein>
<dbReference type="GO" id="GO:0070824">
    <property type="term" value="C:SHREC complex"/>
    <property type="evidence" value="ECO:0007669"/>
    <property type="project" value="InterPro"/>
</dbReference>
<dbReference type="AlphaFoldDB" id="A0A067NI22"/>
<feature type="region of interest" description="Disordered" evidence="1">
    <location>
        <begin position="275"/>
        <end position="310"/>
    </location>
</feature>
<feature type="compositionally biased region" description="Polar residues" evidence="1">
    <location>
        <begin position="757"/>
        <end position="770"/>
    </location>
</feature>
<dbReference type="Proteomes" id="UP000027073">
    <property type="component" value="Unassembled WGS sequence"/>
</dbReference>
<feature type="compositionally biased region" description="Polar residues" evidence="1">
    <location>
        <begin position="292"/>
        <end position="301"/>
    </location>
</feature>